<comment type="caution">
    <text evidence="6">The sequence shown here is derived from an EMBL/GenBank/DDBJ whole genome shotgun (WGS) entry which is preliminary data.</text>
</comment>
<reference evidence="6" key="1">
    <citation type="submission" date="2023-07" db="EMBL/GenBank/DDBJ databases">
        <title>Chromosome-level genome assembly of Artemia franciscana.</title>
        <authorList>
            <person name="Jo E."/>
        </authorList>
    </citation>
    <scope>NUCLEOTIDE SEQUENCE</scope>
    <source>
        <tissue evidence="6">Whole body</tissue>
    </source>
</reference>
<evidence type="ECO:0000313" key="7">
    <source>
        <dbReference type="Proteomes" id="UP001187531"/>
    </source>
</evidence>
<sequence length="165" mass="18855">MKAIVQRVTKASVSVDGELVSEIKRGLCIFLGISKDDKIEDVNYMAQKVLSIRLFDDEDEKRWMKSVKDLSLELLCISQFTLYHTWKGNKPDFRQAMPTEDSKKLYQAFLERVKTLHKPELVKDGIFGAMMSVQIVNDGPVTVEVISPKDKQSDCKTEINQNGRQ</sequence>
<keyword evidence="5" id="KW-0963">Cytoplasm</keyword>
<keyword evidence="5" id="KW-0694">RNA-binding</keyword>
<gene>
    <name evidence="6" type="ORF">QYM36_015403</name>
</gene>
<proteinExistence type="inferred from homology"/>
<dbReference type="FunFam" id="3.50.80.10:FF:000001">
    <property type="entry name" value="D-aminoacyl-tRNA deacylase"/>
    <property type="match status" value="1"/>
</dbReference>
<evidence type="ECO:0000313" key="6">
    <source>
        <dbReference type="EMBL" id="KAK2707695.1"/>
    </source>
</evidence>
<dbReference type="InterPro" id="IPR023509">
    <property type="entry name" value="DTD-like_sf"/>
</dbReference>
<comment type="catalytic activity">
    <reaction evidence="3">
        <text>glycyl-tRNA(Ala) + H2O = tRNA(Ala) + glycine + H(+)</text>
        <dbReference type="Rhea" id="RHEA:53744"/>
        <dbReference type="Rhea" id="RHEA-COMP:9657"/>
        <dbReference type="Rhea" id="RHEA-COMP:13640"/>
        <dbReference type="ChEBI" id="CHEBI:15377"/>
        <dbReference type="ChEBI" id="CHEBI:15378"/>
        <dbReference type="ChEBI" id="CHEBI:57305"/>
        <dbReference type="ChEBI" id="CHEBI:78442"/>
        <dbReference type="ChEBI" id="CHEBI:78522"/>
        <dbReference type="EC" id="3.1.1.96"/>
    </reaction>
</comment>
<organism evidence="6 7">
    <name type="scientific">Artemia franciscana</name>
    <name type="common">Brine shrimp</name>
    <name type="synonym">Artemia sanfranciscana</name>
    <dbReference type="NCBI Taxonomy" id="6661"/>
    <lineage>
        <taxon>Eukaryota</taxon>
        <taxon>Metazoa</taxon>
        <taxon>Ecdysozoa</taxon>
        <taxon>Arthropoda</taxon>
        <taxon>Crustacea</taxon>
        <taxon>Branchiopoda</taxon>
        <taxon>Anostraca</taxon>
        <taxon>Artemiidae</taxon>
        <taxon>Artemia</taxon>
    </lineage>
</organism>
<name>A0AA88H937_ARTSF</name>
<dbReference type="EMBL" id="JAVRJZ010000019">
    <property type="protein sequence ID" value="KAK2707695.1"/>
    <property type="molecule type" value="Genomic_DNA"/>
</dbReference>
<evidence type="ECO:0000256" key="4">
    <source>
        <dbReference type="ARBA" id="ARBA00048018"/>
    </source>
</evidence>
<evidence type="ECO:0000256" key="3">
    <source>
        <dbReference type="ARBA" id="ARBA00047676"/>
    </source>
</evidence>
<dbReference type="Gene3D" id="3.50.80.10">
    <property type="entry name" value="D-tyrosyl-tRNA(Tyr) deacylase"/>
    <property type="match status" value="1"/>
</dbReference>
<dbReference type="Proteomes" id="UP001187531">
    <property type="component" value="Unassembled WGS sequence"/>
</dbReference>
<dbReference type="InterPro" id="IPR003732">
    <property type="entry name" value="Daa-tRNA_deacyls_DTD"/>
</dbReference>
<dbReference type="EC" id="3.1.1.96" evidence="2 5"/>
<comment type="catalytic activity">
    <reaction evidence="4">
        <text>a D-aminoacyl-tRNA + H2O = a tRNA + a D-alpha-amino acid + H(+)</text>
        <dbReference type="Rhea" id="RHEA:13953"/>
        <dbReference type="Rhea" id="RHEA-COMP:10123"/>
        <dbReference type="Rhea" id="RHEA-COMP:10124"/>
        <dbReference type="ChEBI" id="CHEBI:15377"/>
        <dbReference type="ChEBI" id="CHEBI:15378"/>
        <dbReference type="ChEBI" id="CHEBI:59871"/>
        <dbReference type="ChEBI" id="CHEBI:78442"/>
        <dbReference type="ChEBI" id="CHEBI:79333"/>
        <dbReference type="EC" id="3.1.1.96"/>
    </reaction>
</comment>
<evidence type="ECO:0000256" key="5">
    <source>
        <dbReference type="RuleBase" id="RU003470"/>
    </source>
</evidence>
<accession>A0AA88H937</accession>
<keyword evidence="7" id="KW-1185">Reference proteome</keyword>
<dbReference type="SUPFAM" id="SSF69500">
    <property type="entry name" value="DTD-like"/>
    <property type="match status" value="1"/>
</dbReference>
<evidence type="ECO:0000256" key="2">
    <source>
        <dbReference type="ARBA" id="ARBA00013056"/>
    </source>
</evidence>
<dbReference type="GO" id="GO:0051500">
    <property type="term" value="F:D-tyrosyl-tRNA(Tyr) deacylase activity"/>
    <property type="evidence" value="ECO:0007669"/>
    <property type="project" value="TreeGrafter"/>
</dbReference>
<dbReference type="HAMAP" id="MF_00518">
    <property type="entry name" value="Deacylase_Dtd"/>
    <property type="match status" value="1"/>
</dbReference>
<dbReference type="GO" id="GO:0000049">
    <property type="term" value="F:tRNA binding"/>
    <property type="evidence" value="ECO:0007669"/>
    <property type="project" value="UniProtKB-KW"/>
</dbReference>
<dbReference type="PANTHER" id="PTHR10472:SF5">
    <property type="entry name" value="D-AMINOACYL-TRNA DEACYLASE 1"/>
    <property type="match status" value="1"/>
</dbReference>
<dbReference type="PANTHER" id="PTHR10472">
    <property type="entry name" value="D-TYROSYL-TRNA TYR DEACYLASE"/>
    <property type="match status" value="1"/>
</dbReference>
<keyword evidence="5" id="KW-0378">Hydrolase</keyword>
<protein>
    <recommendedName>
        <fullName evidence="2 5">D-aminoacyl-tRNA deacylase</fullName>
        <ecNumber evidence="2 5">3.1.1.96</ecNumber>
    </recommendedName>
</protein>
<dbReference type="Pfam" id="PF02580">
    <property type="entry name" value="Tyr_Deacylase"/>
    <property type="match status" value="1"/>
</dbReference>
<comment type="similarity">
    <text evidence="1 5">Belongs to the DTD family.</text>
</comment>
<evidence type="ECO:0000256" key="1">
    <source>
        <dbReference type="ARBA" id="ARBA00009673"/>
    </source>
</evidence>
<dbReference type="GO" id="GO:0005737">
    <property type="term" value="C:cytoplasm"/>
    <property type="evidence" value="ECO:0007669"/>
    <property type="project" value="UniProtKB-SubCell"/>
</dbReference>
<dbReference type="AlphaFoldDB" id="A0AA88H937"/>
<keyword evidence="5" id="KW-0820">tRNA-binding</keyword>
<comment type="subcellular location">
    <subcellularLocation>
        <location evidence="5">Cytoplasm</location>
    </subcellularLocation>
</comment>
<dbReference type="NCBIfam" id="TIGR00256">
    <property type="entry name" value="D-aminoacyl-tRNA deacylase"/>
    <property type="match status" value="1"/>
</dbReference>